<dbReference type="EMBL" id="CP133617">
    <property type="protein sequence ID" value="WMV33363.1"/>
    <property type="molecule type" value="Genomic_DNA"/>
</dbReference>
<evidence type="ECO:0000313" key="2">
    <source>
        <dbReference type="EMBL" id="WMV33363.1"/>
    </source>
</evidence>
<reference evidence="2" key="1">
    <citation type="submission" date="2023-08" db="EMBL/GenBank/DDBJ databases">
        <title>A de novo genome assembly of Solanum verrucosum Schlechtendal, a Mexican diploid species geographically isolated from the other diploid A-genome species in potato relatives.</title>
        <authorList>
            <person name="Hosaka K."/>
        </authorList>
    </citation>
    <scope>NUCLEOTIDE SEQUENCE</scope>
    <source>
        <tissue evidence="2">Young leaves</tissue>
    </source>
</reference>
<evidence type="ECO:0000313" key="3">
    <source>
        <dbReference type="Proteomes" id="UP001234989"/>
    </source>
</evidence>
<feature type="region of interest" description="Disordered" evidence="1">
    <location>
        <begin position="44"/>
        <end position="102"/>
    </location>
</feature>
<sequence>MDVSQAISSWYRKETYLKTYSDFIQRVSNMEIWPKCRNPMVEQARQMPGRPPKNRGREIGEQLSSLPDGEANNYKGVGFAREGGGGIPALPVRDPLPSARGP</sequence>
<dbReference type="AlphaFoldDB" id="A0AAF0R3J0"/>
<proteinExistence type="predicted"/>
<name>A0AAF0R3J0_SOLVR</name>
<evidence type="ECO:0000256" key="1">
    <source>
        <dbReference type="SAM" id="MobiDB-lite"/>
    </source>
</evidence>
<accession>A0AAF0R3J0</accession>
<protein>
    <submittedName>
        <fullName evidence="2">Uncharacterized protein</fullName>
    </submittedName>
</protein>
<gene>
    <name evidence="2" type="ORF">MTR67_026748</name>
</gene>
<organism evidence="2 3">
    <name type="scientific">Solanum verrucosum</name>
    <dbReference type="NCBI Taxonomy" id="315347"/>
    <lineage>
        <taxon>Eukaryota</taxon>
        <taxon>Viridiplantae</taxon>
        <taxon>Streptophyta</taxon>
        <taxon>Embryophyta</taxon>
        <taxon>Tracheophyta</taxon>
        <taxon>Spermatophyta</taxon>
        <taxon>Magnoliopsida</taxon>
        <taxon>eudicotyledons</taxon>
        <taxon>Gunneridae</taxon>
        <taxon>Pentapetalae</taxon>
        <taxon>asterids</taxon>
        <taxon>lamiids</taxon>
        <taxon>Solanales</taxon>
        <taxon>Solanaceae</taxon>
        <taxon>Solanoideae</taxon>
        <taxon>Solaneae</taxon>
        <taxon>Solanum</taxon>
    </lineage>
</organism>
<dbReference type="Proteomes" id="UP001234989">
    <property type="component" value="Chromosome 6"/>
</dbReference>
<keyword evidence="3" id="KW-1185">Reference proteome</keyword>